<sequence>MVHNGMYKHWIVVAVIYLIVHIHLSLKLITMEKEIELLKAILAENFKYYKYNEAVKRVIVTLEKGNISNEIWIKIKILINNRLLPKGAAFDLVAYDANLPLNEDTEQEAYRWLDLFIKNVENKNNIVEYGQELENNKSSHNSINGRGFTKEE</sequence>
<organism evidence="1 2">
    <name type="scientific">Capnocytophaga canimorsus</name>
    <dbReference type="NCBI Taxonomy" id="28188"/>
    <lineage>
        <taxon>Bacteria</taxon>
        <taxon>Pseudomonadati</taxon>
        <taxon>Bacteroidota</taxon>
        <taxon>Flavobacteriia</taxon>
        <taxon>Flavobacteriales</taxon>
        <taxon>Flavobacteriaceae</taxon>
        <taxon>Capnocytophaga</taxon>
    </lineage>
</organism>
<protein>
    <submittedName>
        <fullName evidence="1">Uncharacterized protein</fullName>
    </submittedName>
</protein>
<proteinExistence type="predicted"/>
<accession>A0A0B7HNL8</accession>
<dbReference type="Proteomes" id="UP000044026">
    <property type="component" value="Unassembled WGS sequence"/>
</dbReference>
<evidence type="ECO:0000313" key="1">
    <source>
        <dbReference type="EMBL" id="CEN39542.1"/>
    </source>
</evidence>
<reference evidence="1 2" key="1">
    <citation type="submission" date="2015-01" db="EMBL/GenBank/DDBJ databases">
        <authorList>
            <person name="Xiang T."/>
            <person name="Song Y."/>
            <person name="Huang L."/>
            <person name="Wang B."/>
            <person name="Wu P."/>
        </authorList>
    </citation>
    <scope>NUCLEOTIDE SEQUENCE [LARGE SCALE GENOMIC DNA]</scope>
    <source>
        <strain evidence="1 2">Cc12</strain>
    </source>
</reference>
<name>A0A0B7HNL8_9FLAO</name>
<evidence type="ECO:0000313" key="2">
    <source>
        <dbReference type="Proteomes" id="UP000044026"/>
    </source>
</evidence>
<dbReference type="EMBL" id="CDOE01000074">
    <property type="protein sequence ID" value="CEN39542.1"/>
    <property type="molecule type" value="Genomic_DNA"/>
</dbReference>
<dbReference type="AlphaFoldDB" id="A0A0B7HNL8"/>
<gene>
    <name evidence="1" type="ORF">CCAN12_760094</name>
</gene>